<reference evidence="8 9" key="1">
    <citation type="submission" date="2021-05" db="EMBL/GenBank/DDBJ databases">
        <title>Genome Assembly of Synthetic Allotetraploid Brassica napus Reveals Homoeologous Exchanges between Subgenomes.</title>
        <authorList>
            <person name="Davis J.T."/>
        </authorList>
    </citation>
    <scope>NUCLEOTIDE SEQUENCE [LARGE SCALE GENOMIC DNA]</scope>
    <source>
        <strain evidence="9">cv. Da-Ae</strain>
        <tissue evidence="8">Seedling</tissue>
    </source>
</reference>
<sequence length="271" mass="30798">MRNSSLQLQGLCYPLIFPSVNVYWSCQYIARASNLSLSHWQKMNGVNIQDDMIIDKSIRRSLDSRASVVKRYVADIGKSWPVLIELTHVRGVAILMTFISVIAILTSVAIIHRMYSHGNISPQAAKVIGEVQALIIFRLYHTQCSLYSICSGYRRLSIYSVLVSCCGYSIRYTPHITIAIFFHRFGCYWDTQFFSESSATVITGSVASYYLAREEASPEIPFLPVFASMKRLARYNLGCTCTSCRLLDEFFSSHYCSRVVTVEIEWILSLL</sequence>
<comment type="similarity">
    <text evidence="2 7">Belongs to the CTL (choline transporter-like) family.</text>
</comment>
<keyword evidence="9" id="KW-1185">Reference proteome</keyword>
<dbReference type="PANTHER" id="PTHR12385:SF14">
    <property type="entry name" value="CHOLINE TRANSPORTER-LIKE 2"/>
    <property type="match status" value="1"/>
</dbReference>
<gene>
    <name evidence="8" type="ORF">HID58_003297</name>
</gene>
<dbReference type="InterPro" id="IPR007603">
    <property type="entry name" value="Choline_transptr-like"/>
</dbReference>
<proteinExistence type="inferred from homology"/>
<dbReference type="Pfam" id="PF04515">
    <property type="entry name" value="Choline_transpo"/>
    <property type="match status" value="1"/>
</dbReference>
<comment type="caution">
    <text evidence="7">Lacks conserved residue(s) required for the propagation of feature annotation.</text>
</comment>
<evidence type="ECO:0000256" key="3">
    <source>
        <dbReference type="ARBA" id="ARBA00022692"/>
    </source>
</evidence>
<evidence type="ECO:0000256" key="6">
    <source>
        <dbReference type="ARBA" id="ARBA00023180"/>
    </source>
</evidence>
<name>A0ABQ8ESS6_BRANA</name>
<keyword evidence="5 7" id="KW-0472">Membrane</keyword>
<comment type="caution">
    <text evidence="8">The sequence shown here is derived from an EMBL/GenBank/DDBJ whole genome shotgun (WGS) entry which is preliminary data.</text>
</comment>
<evidence type="ECO:0000256" key="7">
    <source>
        <dbReference type="RuleBase" id="RU368066"/>
    </source>
</evidence>
<dbReference type="EMBL" id="JAGKQM010000001">
    <property type="protein sequence ID" value="KAH0943660.1"/>
    <property type="molecule type" value="Genomic_DNA"/>
</dbReference>
<evidence type="ECO:0000256" key="1">
    <source>
        <dbReference type="ARBA" id="ARBA00004141"/>
    </source>
</evidence>
<comment type="function">
    <text evidence="7">Choline transporter.</text>
</comment>
<comment type="subcellular location">
    <subcellularLocation>
        <location evidence="7">Cell membrane</location>
        <topology evidence="7">Multi-pass membrane protein</topology>
    </subcellularLocation>
    <subcellularLocation>
        <location evidence="1">Membrane</location>
        <topology evidence="1">Multi-pass membrane protein</topology>
    </subcellularLocation>
</comment>
<keyword evidence="4 7" id="KW-1133">Transmembrane helix</keyword>
<keyword evidence="6" id="KW-0325">Glycoprotein</keyword>
<evidence type="ECO:0000256" key="2">
    <source>
        <dbReference type="ARBA" id="ARBA00007168"/>
    </source>
</evidence>
<dbReference type="Proteomes" id="UP000824890">
    <property type="component" value="Unassembled WGS sequence"/>
</dbReference>
<evidence type="ECO:0000313" key="9">
    <source>
        <dbReference type="Proteomes" id="UP000824890"/>
    </source>
</evidence>
<organism evidence="8 9">
    <name type="scientific">Brassica napus</name>
    <name type="common">Rape</name>
    <dbReference type="NCBI Taxonomy" id="3708"/>
    <lineage>
        <taxon>Eukaryota</taxon>
        <taxon>Viridiplantae</taxon>
        <taxon>Streptophyta</taxon>
        <taxon>Embryophyta</taxon>
        <taxon>Tracheophyta</taxon>
        <taxon>Spermatophyta</taxon>
        <taxon>Magnoliopsida</taxon>
        <taxon>eudicotyledons</taxon>
        <taxon>Gunneridae</taxon>
        <taxon>Pentapetalae</taxon>
        <taxon>rosids</taxon>
        <taxon>malvids</taxon>
        <taxon>Brassicales</taxon>
        <taxon>Brassicaceae</taxon>
        <taxon>Brassiceae</taxon>
        <taxon>Brassica</taxon>
    </lineage>
</organism>
<dbReference type="PANTHER" id="PTHR12385">
    <property type="entry name" value="CHOLINE TRANSPORTER-LIKE (SLC FAMILY 44)"/>
    <property type="match status" value="1"/>
</dbReference>
<evidence type="ECO:0000256" key="5">
    <source>
        <dbReference type="ARBA" id="ARBA00023136"/>
    </source>
</evidence>
<protein>
    <recommendedName>
        <fullName evidence="7">Choline transporter-like protein</fullName>
    </recommendedName>
</protein>
<feature type="transmembrane region" description="Helical" evidence="7">
    <location>
        <begin position="89"/>
        <end position="111"/>
    </location>
</feature>
<accession>A0ABQ8ESS6</accession>
<evidence type="ECO:0000313" key="8">
    <source>
        <dbReference type="EMBL" id="KAH0943660.1"/>
    </source>
</evidence>
<keyword evidence="3 7" id="KW-0812">Transmembrane</keyword>
<evidence type="ECO:0000256" key="4">
    <source>
        <dbReference type="ARBA" id="ARBA00022989"/>
    </source>
</evidence>